<keyword evidence="8" id="KW-1185">Reference proteome</keyword>
<evidence type="ECO:0000256" key="2">
    <source>
        <dbReference type="ARBA" id="ARBA00022670"/>
    </source>
</evidence>
<evidence type="ECO:0000256" key="1">
    <source>
        <dbReference type="ARBA" id="ARBA00007074"/>
    </source>
</evidence>
<name>A0A1H1AU92_9ACTN</name>
<proteinExistence type="inferred from homology"/>
<dbReference type="InterPro" id="IPR000064">
    <property type="entry name" value="NLP_P60_dom"/>
</dbReference>
<keyword evidence="2" id="KW-0645">Protease</keyword>
<dbReference type="PROSITE" id="PS51935">
    <property type="entry name" value="NLPC_P60"/>
    <property type="match status" value="1"/>
</dbReference>
<evidence type="ECO:0000256" key="3">
    <source>
        <dbReference type="ARBA" id="ARBA00022801"/>
    </source>
</evidence>
<dbReference type="GO" id="GO:0008234">
    <property type="term" value="F:cysteine-type peptidase activity"/>
    <property type="evidence" value="ECO:0007669"/>
    <property type="project" value="UniProtKB-KW"/>
</dbReference>
<evidence type="ECO:0000313" key="8">
    <source>
        <dbReference type="Proteomes" id="UP000217103"/>
    </source>
</evidence>
<evidence type="ECO:0000259" key="6">
    <source>
        <dbReference type="PROSITE" id="PS51935"/>
    </source>
</evidence>
<feature type="compositionally biased region" description="Basic residues" evidence="5">
    <location>
        <begin position="82"/>
        <end position="121"/>
    </location>
</feature>
<evidence type="ECO:0000313" key="7">
    <source>
        <dbReference type="EMBL" id="SDQ43222.1"/>
    </source>
</evidence>
<dbReference type="Gene3D" id="3.90.1720.10">
    <property type="entry name" value="endopeptidase domain like (from Nostoc punctiforme)"/>
    <property type="match status" value="1"/>
</dbReference>
<feature type="compositionally biased region" description="Basic residues" evidence="5">
    <location>
        <begin position="129"/>
        <end position="176"/>
    </location>
</feature>
<feature type="compositionally biased region" description="Basic and acidic residues" evidence="5">
    <location>
        <begin position="14"/>
        <end position="24"/>
    </location>
</feature>
<dbReference type="GO" id="GO:0006508">
    <property type="term" value="P:proteolysis"/>
    <property type="evidence" value="ECO:0007669"/>
    <property type="project" value="UniProtKB-KW"/>
</dbReference>
<reference evidence="7 8" key="1">
    <citation type="submission" date="2016-10" db="EMBL/GenBank/DDBJ databases">
        <authorList>
            <person name="de Groot N.N."/>
        </authorList>
    </citation>
    <scope>NUCLEOTIDE SEQUENCE [LARGE SCALE GENOMIC DNA]</scope>
    <source>
        <strain evidence="7 8">DSM 43794</strain>
    </source>
</reference>
<feature type="region of interest" description="Disordered" evidence="5">
    <location>
        <begin position="1"/>
        <end position="209"/>
    </location>
</feature>
<keyword evidence="3" id="KW-0378">Hydrolase</keyword>
<dbReference type="SUPFAM" id="SSF54001">
    <property type="entry name" value="Cysteine proteinases"/>
    <property type="match status" value="1"/>
</dbReference>
<organism evidence="7 8">
    <name type="scientific">Thermostaphylospora chromogena</name>
    <dbReference type="NCBI Taxonomy" id="35622"/>
    <lineage>
        <taxon>Bacteria</taxon>
        <taxon>Bacillati</taxon>
        <taxon>Actinomycetota</taxon>
        <taxon>Actinomycetes</taxon>
        <taxon>Streptosporangiales</taxon>
        <taxon>Thermomonosporaceae</taxon>
        <taxon>Thermostaphylospora</taxon>
    </lineage>
</organism>
<protein>
    <submittedName>
        <fullName evidence="7">NlpC/P60 family protein</fullName>
    </submittedName>
</protein>
<feature type="domain" description="NlpC/P60" evidence="6">
    <location>
        <begin position="237"/>
        <end position="353"/>
    </location>
</feature>
<dbReference type="AlphaFoldDB" id="A0A1H1AU92"/>
<gene>
    <name evidence="7" type="ORF">SAMN04489764_0655</name>
</gene>
<dbReference type="STRING" id="35622.SAMN04489764_0655"/>
<keyword evidence="4" id="KW-0788">Thiol protease</keyword>
<dbReference type="InterPro" id="IPR038765">
    <property type="entry name" value="Papain-like_cys_pep_sf"/>
</dbReference>
<comment type="similarity">
    <text evidence="1">Belongs to the peptidase C40 family.</text>
</comment>
<dbReference type="Proteomes" id="UP000217103">
    <property type="component" value="Unassembled WGS sequence"/>
</dbReference>
<evidence type="ECO:0000256" key="4">
    <source>
        <dbReference type="ARBA" id="ARBA00022807"/>
    </source>
</evidence>
<sequence>MAVPAGQAGQGGRRSGEDPLDRRSLAHGLGPDRLHRRRRRRRARCGQRLARPIRRRLRLLHGQVLHRRPRTVRRPEHLRLQPQRRRPGPGRRQKQHRHHHLQHPHRRIRIRHQPPRRHRRATALPLHQPAHHRQQRRPRTPRQRQDRRQRRHHRHHRIHRRRLHHPDRLLQHHPRPRQPGVHPPKRHPLRLETHPRLPTPTDPAGYTPTGYNPNGYTPTTSYAAYTGGTPIPYVIGDGTGADIVNAARQHLGKPYIWGANGPNAFDCSGLVYYVLNQAGIKIGDNTAAGYQMSGKPISGPPQPGDIVFFGQPPTHCGIYIGDGKMIHAPHSGAVVEIDNVAGRSPITFRRFTA</sequence>
<dbReference type="InterPro" id="IPR051794">
    <property type="entry name" value="PG_Endopeptidase_C40"/>
</dbReference>
<dbReference type="EMBL" id="FNKK01000002">
    <property type="protein sequence ID" value="SDQ43222.1"/>
    <property type="molecule type" value="Genomic_DNA"/>
</dbReference>
<dbReference type="PANTHER" id="PTHR47359">
    <property type="entry name" value="PEPTIDOGLYCAN DL-ENDOPEPTIDASE CWLO"/>
    <property type="match status" value="1"/>
</dbReference>
<dbReference type="Pfam" id="PF00877">
    <property type="entry name" value="NLPC_P60"/>
    <property type="match status" value="1"/>
</dbReference>
<accession>A0A1H1AU92</accession>
<evidence type="ECO:0000256" key="5">
    <source>
        <dbReference type="SAM" id="MobiDB-lite"/>
    </source>
</evidence>
<feature type="compositionally biased region" description="Basic residues" evidence="5">
    <location>
        <begin position="34"/>
        <end position="72"/>
    </location>
</feature>
<dbReference type="PANTHER" id="PTHR47359:SF3">
    <property type="entry name" value="NLP_P60 DOMAIN-CONTAINING PROTEIN-RELATED"/>
    <property type="match status" value="1"/>
</dbReference>